<dbReference type="EMBL" id="FXTN01000017">
    <property type="protein sequence ID" value="SMO98550.1"/>
    <property type="molecule type" value="Genomic_DNA"/>
</dbReference>
<reference evidence="1 2" key="1">
    <citation type="submission" date="2017-05" db="EMBL/GenBank/DDBJ databases">
        <authorList>
            <person name="Varghese N."/>
            <person name="Submissions S."/>
        </authorList>
    </citation>
    <scope>NUCLEOTIDE SEQUENCE [LARGE SCALE GENOMIC DNA]</scope>
    <source>
        <strain evidence="1 2">DSM 19036</strain>
    </source>
</reference>
<proteinExistence type="predicted"/>
<protein>
    <recommendedName>
        <fullName evidence="3">PIN domain-containing protein</fullName>
    </recommendedName>
</protein>
<dbReference type="OrthoDB" id="3231195at2"/>
<dbReference type="Proteomes" id="UP000320300">
    <property type="component" value="Unassembled WGS sequence"/>
</dbReference>
<keyword evidence="2" id="KW-1185">Reference proteome</keyword>
<dbReference type="Pfam" id="PF14367">
    <property type="entry name" value="DUF4411"/>
    <property type="match status" value="1"/>
</dbReference>
<gene>
    <name evidence="1" type="ORF">SAMN06265348_1175</name>
</gene>
<accession>A0A521FSP7</accession>
<dbReference type="AlphaFoldDB" id="A0A521FSP7"/>
<evidence type="ECO:0008006" key="3">
    <source>
        <dbReference type="Google" id="ProtNLM"/>
    </source>
</evidence>
<dbReference type="RefSeq" id="WP_142531044.1">
    <property type="nucleotide sequence ID" value="NZ_CBCSJO010000016.1"/>
</dbReference>
<dbReference type="InterPro" id="IPR016541">
    <property type="entry name" value="UCP008505"/>
</dbReference>
<name>A0A521FSP7_9SPHI</name>
<sequence length="164" mass="18122">MAPLIVDSNFFIQAHRDTYPLDVATSFWAKIGELAVAGRIISIDKIKAELHRNKDALTTWCDGNLPAAFFAPSAPVIGQYAQVINIARLRQPPYNQRALDTFFDADEADAWLIAHALSGGNTIVTHETSQPTKIARVKIPDICAPAGIRTVTTIEMFRELGERF</sequence>
<evidence type="ECO:0000313" key="1">
    <source>
        <dbReference type="EMBL" id="SMO98550.1"/>
    </source>
</evidence>
<evidence type="ECO:0000313" key="2">
    <source>
        <dbReference type="Proteomes" id="UP000320300"/>
    </source>
</evidence>
<organism evidence="1 2">
    <name type="scientific">Pedobacter westerhofensis</name>
    <dbReference type="NCBI Taxonomy" id="425512"/>
    <lineage>
        <taxon>Bacteria</taxon>
        <taxon>Pseudomonadati</taxon>
        <taxon>Bacteroidota</taxon>
        <taxon>Sphingobacteriia</taxon>
        <taxon>Sphingobacteriales</taxon>
        <taxon>Sphingobacteriaceae</taxon>
        <taxon>Pedobacter</taxon>
    </lineage>
</organism>